<dbReference type="SUPFAM" id="SSF47323">
    <property type="entry name" value="Anticodon-binding domain of a subclass of class I aminoacyl-tRNA synthetases"/>
    <property type="match status" value="1"/>
</dbReference>
<dbReference type="Pfam" id="PF19302">
    <property type="entry name" value="DUF5915"/>
    <property type="match status" value="1"/>
</dbReference>
<keyword evidence="2" id="KW-0547">Nucleotide-binding</keyword>
<dbReference type="InterPro" id="IPR023586">
    <property type="entry name" value="Ile-tRNA-ligase_type2"/>
</dbReference>
<dbReference type="InterPro" id="IPR013155">
    <property type="entry name" value="M/V/L/I-tRNA-synth_anticd-bd"/>
</dbReference>
<protein>
    <recommendedName>
        <fullName evidence="10">Isoleucine--tRNA ligase</fullName>
    </recommendedName>
</protein>
<accession>A0A382H9F1</accession>
<dbReference type="EMBL" id="UINC01059543">
    <property type="protein sequence ID" value="SVB83071.1"/>
    <property type="molecule type" value="Genomic_DNA"/>
</dbReference>
<dbReference type="Gene3D" id="1.10.730.10">
    <property type="entry name" value="Isoleucyl-tRNA Synthetase, Domain 1"/>
    <property type="match status" value="1"/>
</dbReference>
<dbReference type="InterPro" id="IPR009080">
    <property type="entry name" value="tRNAsynth_Ia_anticodon-bd"/>
</dbReference>
<evidence type="ECO:0000259" key="8">
    <source>
        <dbReference type="Pfam" id="PF08264"/>
    </source>
</evidence>
<feature type="domain" description="Methionyl/Valyl/Leucyl/Isoleucyl-tRNA synthetase anticodon-binding" evidence="8">
    <location>
        <begin position="160"/>
        <end position="310"/>
    </location>
</feature>
<evidence type="ECO:0000256" key="3">
    <source>
        <dbReference type="ARBA" id="ARBA00022840"/>
    </source>
</evidence>
<evidence type="ECO:0008006" key="10">
    <source>
        <dbReference type="Google" id="ProtNLM"/>
    </source>
</evidence>
<organism evidence="9">
    <name type="scientific">marine metagenome</name>
    <dbReference type="NCBI Taxonomy" id="408172"/>
    <lineage>
        <taxon>unclassified sequences</taxon>
        <taxon>metagenomes</taxon>
        <taxon>ecological metagenomes</taxon>
    </lineage>
</organism>
<evidence type="ECO:0000256" key="4">
    <source>
        <dbReference type="ARBA" id="ARBA00022917"/>
    </source>
</evidence>
<keyword evidence="1" id="KW-0436">Ligase</keyword>
<reference evidence="9" key="1">
    <citation type="submission" date="2018-05" db="EMBL/GenBank/DDBJ databases">
        <authorList>
            <person name="Lanie J.A."/>
            <person name="Ng W.-L."/>
            <person name="Kazmierczak K.M."/>
            <person name="Andrzejewski T.M."/>
            <person name="Davidsen T.M."/>
            <person name="Wayne K.J."/>
            <person name="Tettelin H."/>
            <person name="Glass J.I."/>
            <person name="Rusch D."/>
            <person name="Podicherti R."/>
            <person name="Tsui H.-C.T."/>
            <person name="Winkler M.E."/>
        </authorList>
    </citation>
    <scope>NUCLEOTIDE SEQUENCE</scope>
</reference>
<dbReference type="GO" id="GO:0000049">
    <property type="term" value="F:tRNA binding"/>
    <property type="evidence" value="ECO:0007669"/>
    <property type="project" value="InterPro"/>
</dbReference>
<proteinExistence type="predicted"/>
<dbReference type="Pfam" id="PF00133">
    <property type="entry name" value="tRNA-synt_1"/>
    <property type="match status" value="1"/>
</dbReference>
<dbReference type="PANTHER" id="PTHR42780">
    <property type="entry name" value="SOLEUCYL-TRNA SYNTHETASE"/>
    <property type="match status" value="1"/>
</dbReference>
<evidence type="ECO:0000256" key="1">
    <source>
        <dbReference type="ARBA" id="ARBA00022598"/>
    </source>
</evidence>
<dbReference type="Gene3D" id="3.40.50.620">
    <property type="entry name" value="HUPs"/>
    <property type="match status" value="1"/>
</dbReference>
<dbReference type="Pfam" id="PF08264">
    <property type="entry name" value="Anticodon_1"/>
    <property type="match status" value="1"/>
</dbReference>
<keyword evidence="5" id="KW-0030">Aminoacyl-tRNA synthetase</keyword>
<dbReference type="PANTHER" id="PTHR42780:SF1">
    <property type="entry name" value="ISOLEUCINE--TRNA LIGASE, CYTOPLASMIC"/>
    <property type="match status" value="1"/>
</dbReference>
<dbReference type="GO" id="GO:0004822">
    <property type="term" value="F:isoleucine-tRNA ligase activity"/>
    <property type="evidence" value="ECO:0007669"/>
    <property type="project" value="UniProtKB-EC"/>
</dbReference>
<dbReference type="CDD" id="cd07961">
    <property type="entry name" value="Anticodon_Ia_Ile_ABEc"/>
    <property type="match status" value="1"/>
</dbReference>
<evidence type="ECO:0000256" key="5">
    <source>
        <dbReference type="ARBA" id="ARBA00023146"/>
    </source>
</evidence>
<keyword evidence="4" id="KW-0648">Protein biosynthesis</keyword>
<feature type="non-terminal residue" evidence="9">
    <location>
        <position position="1"/>
    </location>
</feature>
<sequence length="475" mass="52821">FDSGAMPYAQFNVTSNDHPIFTEGQFPADYICEAVDQTRGWFYSLHALAVLLKGKPSYRNVICLGLILDDQGEKMSKTKGNIVEPWSVINTHGADALRWYLLTAAPPGNARRFSQDLVEESVRKFLLTLWNTYSFFVTYALLDGFEPTSAEPGELTSGLDRWVVSELNQLILNVTDDMENYNPTDAGRKIEAFAGELSTWYVRRSRRRFWKSENDSDKHSAYQTLYTCLVTLSKLMAPLTPFLAEEMYQNLVVTANTSAPDSVHLSNFPIADQARIDKELGDATQLVMKVVSIGRAARQKVRAKVRQPLASVLVMTKTPGESALLLPLSDQVRDELNVKEVRVIAEAEASEYLAVRLNGSVVGPKYTDRLPAINKAFAIANKGDIIKSILGNQSITIGEFTLDAEDLNVSASPDSPYAGIWEGGYYVAIDTRLTPGLKQEGLARELVHGIQNMRRSADFDIADRILVWHQGDATL</sequence>
<dbReference type="InterPro" id="IPR033709">
    <property type="entry name" value="Anticodon_Ile_ABEc"/>
</dbReference>
<dbReference type="GO" id="GO:0006428">
    <property type="term" value="P:isoleucyl-tRNA aminoacylation"/>
    <property type="evidence" value="ECO:0007669"/>
    <property type="project" value="TreeGrafter"/>
</dbReference>
<gene>
    <name evidence="9" type="ORF">METZ01_LOCUS235925</name>
</gene>
<dbReference type="SUPFAM" id="SSF52374">
    <property type="entry name" value="Nucleotidylyl transferase"/>
    <property type="match status" value="1"/>
</dbReference>
<dbReference type="GO" id="GO:0005524">
    <property type="term" value="F:ATP binding"/>
    <property type="evidence" value="ECO:0007669"/>
    <property type="project" value="UniProtKB-KW"/>
</dbReference>
<evidence type="ECO:0000256" key="2">
    <source>
        <dbReference type="ARBA" id="ARBA00022741"/>
    </source>
</evidence>
<dbReference type="AlphaFoldDB" id="A0A382H9F1"/>
<keyword evidence="3" id="KW-0067">ATP-binding</keyword>
<name>A0A382H9F1_9ZZZZ</name>
<dbReference type="InterPro" id="IPR014729">
    <property type="entry name" value="Rossmann-like_a/b/a_fold"/>
</dbReference>
<evidence type="ECO:0000259" key="7">
    <source>
        <dbReference type="Pfam" id="PF00133"/>
    </source>
</evidence>
<feature type="non-terminal residue" evidence="9">
    <location>
        <position position="475"/>
    </location>
</feature>
<feature type="domain" description="Aminoacyl-tRNA synthetase class Ia" evidence="7">
    <location>
        <begin position="1"/>
        <end position="110"/>
    </location>
</feature>
<evidence type="ECO:0000313" key="9">
    <source>
        <dbReference type="EMBL" id="SVB83071.1"/>
    </source>
</evidence>
<dbReference type="InterPro" id="IPR002300">
    <property type="entry name" value="aa-tRNA-synth_Ia"/>
</dbReference>
<comment type="catalytic activity">
    <reaction evidence="6">
        <text>tRNA(Ile) + L-isoleucine + ATP = L-isoleucyl-tRNA(Ile) + AMP + diphosphate</text>
        <dbReference type="Rhea" id="RHEA:11060"/>
        <dbReference type="Rhea" id="RHEA-COMP:9666"/>
        <dbReference type="Rhea" id="RHEA-COMP:9695"/>
        <dbReference type="ChEBI" id="CHEBI:30616"/>
        <dbReference type="ChEBI" id="CHEBI:33019"/>
        <dbReference type="ChEBI" id="CHEBI:58045"/>
        <dbReference type="ChEBI" id="CHEBI:78442"/>
        <dbReference type="ChEBI" id="CHEBI:78528"/>
        <dbReference type="ChEBI" id="CHEBI:456215"/>
        <dbReference type="EC" id="6.1.1.5"/>
    </reaction>
</comment>
<evidence type="ECO:0000256" key="6">
    <source>
        <dbReference type="ARBA" id="ARBA00048359"/>
    </source>
</evidence>